<evidence type="ECO:0000313" key="1">
    <source>
        <dbReference type="EMBL" id="GAG24917.1"/>
    </source>
</evidence>
<accession>X0WNX4</accession>
<feature type="non-terminal residue" evidence="1">
    <location>
        <position position="1"/>
    </location>
</feature>
<dbReference type="AlphaFoldDB" id="X0WNX4"/>
<proteinExistence type="predicted"/>
<sequence>TGRDEPKKYNGNDAFSWDSTGLDTDIVGGISHLQRMWYWKNVSSGLSFTASLNPESITDEILVGDNARDSQIIACAKIGNERFFVFKNNSIWELQGRTTSTFRFIRITDRFGLASKRAFLPLGGGIIFLNQDDKELHFFGGTESSIQPLTENTIRLREVMDQTQDSIDNCCMTIHKNLFRFAFQHRDTNTFDGNDSELVYPVNDPRPDGLPKWSLIRGSNVLSYTRWTNWGDNNELTTGRSDLGKMMYHDRGNDFDGN</sequence>
<protein>
    <submittedName>
        <fullName evidence="1">Uncharacterized protein</fullName>
    </submittedName>
</protein>
<organism evidence="1">
    <name type="scientific">marine sediment metagenome</name>
    <dbReference type="NCBI Taxonomy" id="412755"/>
    <lineage>
        <taxon>unclassified sequences</taxon>
        <taxon>metagenomes</taxon>
        <taxon>ecological metagenomes</taxon>
    </lineage>
</organism>
<name>X0WNX4_9ZZZZ</name>
<feature type="non-terminal residue" evidence="1">
    <location>
        <position position="258"/>
    </location>
</feature>
<reference evidence="1" key="1">
    <citation type="journal article" date="2014" name="Front. Microbiol.">
        <title>High frequency of phylogenetically diverse reductive dehalogenase-homologous genes in deep subseafloor sedimentary metagenomes.</title>
        <authorList>
            <person name="Kawai M."/>
            <person name="Futagami T."/>
            <person name="Toyoda A."/>
            <person name="Takaki Y."/>
            <person name="Nishi S."/>
            <person name="Hori S."/>
            <person name="Arai W."/>
            <person name="Tsubouchi T."/>
            <person name="Morono Y."/>
            <person name="Uchiyama I."/>
            <person name="Ito T."/>
            <person name="Fujiyama A."/>
            <person name="Inagaki F."/>
            <person name="Takami H."/>
        </authorList>
    </citation>
    <scope>NUCLEOTIDE SEQUENCE</scope>
    <source>
        <strain evidence="1">Expedition CK06-06</strain>
    </source>
</reference>
<gene>
    <name evidence="1" type="ORF">S01H1_55391</name>
</gene>
<dbReference type="EMBL" id="BARS01036002">
    <property type="protein sequence ID" value="GAG24917.1"/>
    <property type="molecule type" value="Genomic_DNA"/>
</dbReference>
<comment type="caution">
    <text evidence="1">The sequence shown here is derived from an EMBL/GenBank/DDBJ whole genome shotgun (WGS) entry which is preliminary data.</text>
</comment>